<dbReference type="RefSeq" id="WP_078109381.1">
    <property type="nucleotide sequence ID" value="NZ_CP065424.1"/>
</dbReference>
<dbReference type="AlphaFoldDB" id="A0A8E2LH71"/>
<evidence type="ECO:0000313" key="2">
    <source>
        <dbReference type="EMBL" id="OOP69939.1"/>
    </source>
</evidence>
<dbReference type="PANTHER" id="PTHR35787">
    <property type="entry name" value="GLYCEROL UPTAKE OPERON ANTITERMINATOR REGULATORY PROTEIN"/>
    <property type="match status" value="1"/>
</dbReference>
<dbReference type="SUPFAM" id="SSF110391">
    <property type="entry name" value="GlpP-like"/>
    <property type="match status" value="1"/>
</dbReference>
<keyword evidence="1" id="KW-0805">Transcription regulation</keyword>
<name>A0A8E2LH71_9BACI</name>
<dbReference type="PANTHER" id="PTHR35787:SF1">
    <property type="entry name" value="GLYCEROL UPTAKE OPERON ANTITERMINATOR REGULATORY PROTEIN"/>
    <property type="match status" value="1"/>
</dbReference>
<keyword evidence="1" id="KW-0319">Glycerol metabolism</keyword>
<dbReference type="GO" id="GO:0003723">
    <property type="term" value="F:RNA binding"/>
    <property type="evidence" value="ECO:0007669"/>
    <property type="project" value="UniProtKB-KW"/>
</dbReference>
<dbReference type="EMBL" id="MTLA01000026">
    <property type="protein sequence ID" value="OOP69939.1"/>
    <property type="molecule type" value="Genomic_DNA"/>
</dbReference>
<comment type="caution">
    <text evidence="2">The sequence shown here is derived from an EMBL/GenBank/DDBJ whole genome shotgun (WGS) entry which is preliminary data.</text>
</comment>
<accession>A0A8E2LH71</accession>
<sequence length="188" mass="20896">MTNIVDLVQSQVIASIKDEADIEKAITSKANIIFLLTGNLINMEDHLERLKKAHKHIFIHIDFIDGLSNTKSAIKYIAYTWKPTGIITTKSMLIKYAKEENLMTIQRIFLIDRSAMSKGIEMSQSIKPDAIEILPGLMPEIIDELTQKVDLPIIAGGLISSKKHILQGLEAGALAISSGNPNLWNFDL</sequence>
<keyword evidence="3" id="KW-1185">Reference proteome</keyword>
<dbReference type="GO" id="GO:0006071">
    <property type="term" value="P:glycerol metabolic process"/>
    <property type="evidence" value="ECO:0007669"/>
    <property type="project" value="UniProtKB-UniRule"/>
</dbReference>
<gene>
    <name evidence="2" type="ORF">BWZ43_02530</name>
</gene>
<dbReference type="Gene3D" id="3.20.20.70">
    <property type="entry name" value="Aldolase class I"/>
    <property type="match status" value="1"/>
</dbReference>
<keyword evidence="1" id="KW-0694">RNA-binding</keyword>
<organism evidence="2 3">
    <name type="scientific">Heyndrickxia oleronia</name>
    <dbReference type="NCBI Taxonomy" id="38875"/>
    <lineage>
        <taxon>Bacteria</taxon>
        <taxon>Bacillati</taxon>
        <taxon>Bacillota</taxon>
        <taxon>Bacilli</taxon>
        <taxon>Bacillales</taxon>
        <taxon>Bacillaceae</taxon>
        <taxon>Heyndrickxia</taxon>
    </lineage>
</organism>
<protein>
    <recommendedName>
        <fullName evidence="1">Glycerol uptake operon antiterminator regulatory protein</fullName>
    </recommendedName>
</protein>
<comment type="function">
    <text evidence="1">Regulates expression of the glpD operon. In the presence of glycerol 3-phosphate (G3P) causes antitermination of transcription of glpD at the inverted repeat of the leader region to enhance its transcription. Binds and stabilizes glpD leader mRNA.</text>
</comment>
<dbReference type="InterPro" id="IPR006699">
    <property type="entry name" value="GlpP"/>
</dbReference>
<reference evidence="2 3" key="1">
    <citation type="submission" date="2017-01" db="EMBL/GenBank/DDBJ databases">
        <title>Draft genome sequence of Bacillus oleronius.</title>
        <authorList>
            <person name="Allam M."/>
        </authorList>
    </citation>
    <scope>NUCLEOTIDE SEQUENCE [LARGE SCALE GENOMIC DNA]</scope>
    <source>
        <strain evidence="2 3">DSM 9356</strain>
    </source>
</reference>
<dbReference type="InterPro" id="IPR013785">
    <property type="entry name" value="Aldolase_TIM"/>
</dbReference>
<dbReference type="Pfam" id="PF04309">
    <property type="entry name" value="G3P_antiterm"/>
    <property type="match status" value="1"/>
</dbReference>
<evidence type="ECO:0000256" key="1">
    <source>
        <dbReference type="PIRNR" id="PIRNR016897"/>
    </source>
</evidence>
<evidence type="ECO:0000313" key="3">
    <source>
        <dbReference type="Proteomes" id="UP000189761"/>
    </source>
</evidence>
<dbReference type="Proteomes" id="UP000189761">
    <property type="component" value="Unassembled WGS sequence"/>
</dbReference>
<dbReference type="PIRSF" id="PIRSF016897">
    <property type="entry name" value="GlpP"/>
    <property type="match status" value="1"/>
</dbReference>
<proteinExistence type="predicted"/>
<dbReference type="GO" id="GO:0006355">
    <property type="term" value="P:regulation of DNA-templated transcription"/>
    <property type="evidence" value="ECO:0007669"/>
    <property type="project" value="InterPro"/>
</dbReference>
<keyword evidence="1" id="KW-0804">Transcription</keyword>